<dbReference type="PANTHER" id="PTHR22847:SF637">
    <property type="entry name" value="WD REPEAT DOMAIN 5B"/>
    <property type="match status" value="1"/>
</dbReference>
<evidence type="ECO:0000313" key="5">
    <source>
        <dbReference type="Proteomes" id="UP000232323"/>
    </source>
</evidence>
<dbReference type="Proteomes" id="UP000232323">
    <property type="component" value="Unassembled WGS sequence"/>
</dbReference>
<dbReference type="InterPro" id="IPR020472">
    <property type="entry name" value="WD40_PAC1"/>
</dbReference>
<dbReference type="SUPFAM" id="SSF50978">
    <property type="entry name" value="WD40 repeat-like"/>
    <property type="match status" value="1"/>
</dbReference>
<dbReference type="AlphaFoldDB" id="A0A250X3E5"/>
<protein>
    <submittedName>
        <fullName evidence="4">Uncharacterized protein</fullName>
    </submittedName>
</protein>
<dbReference type="SMART" id="SM00320">
    <property type="entry name" value="WD40"/>
    <property type="match status" value="7"/>
</dbReference>
<feature type="repeat" description="WD" evidence="3">
    <location>
        <begin position="323"/>
        <end position="357"/>
    </location>
</feature>
<dbReference type="OrthoDB" id="674604at2759"/>
<dbReference type="PROSITE" id="PS00678">
    <property type="entry name" value="WD_REPEATS_1"/>
    <property type="match status" value="1"/>
</dbReference>
<feature type="repeat" description="WD" evidence="3">
    <location>
        <begin position="170"/>
        <end position="202"/>
    </location>
</feature>
<evidence type="ECO:0000256" key="3">
    <source>
        <dbReference type="PROSITE-ProRule" id="PRU00221"/>
    </source>
</evidence>
<feature type="repeat" description="WD" evidence="3">
    <location>
        <begin position="79"/>
        <end position="112"/>
    </location>
</feature>
<evidence type="ECO:0000313" key="4">
    <source>
        <dbReference type="EMBL" id="GAX77576.1"/>
    </source>
</evidence>
<feature type="repeat" description="WD" evidence="3">
    <location>
        <begin position="283"/>
        <end position="310"/>
    </location>
</feature>
<dbReference type="PROSITE" id="PS50294">
    <property type="entry name" value="WD_REPEATS_REGION"/>
    <property type="match status" value="5"/>
</dbReference>
<evidence type="ECO:0000256" key="2">
    <source>
        <dbReference type="ARBA" id="ARBA00022737"/>
    </source>
</evidence>
<dbReference type="STRING" id="1157962.A0A250X3E5"/>
<dbReference type="Pfam" id="PF00400">
    <property type="entry name" value="WD40"/>
    <property type="match status" value="7"/>
</dbReference>
<name>A0A250X3E5_9CHLO</name>
<dbReference type="GO" id="GO:1990234">
    <property type="term" value="C:transferase complex"/>
    <property type="evidence" value="ECO:0007669"/>
    <property type="project" value="UniProtKB-ARBA"/>
</dbReference>
<dbReference type="InterPro" id="IPR001680">
    <property type="entry name" value="WD40_rpt"/>
</dbReference>
<feature type="repeat" description="WD" evidence="3">
    <location>
        <begin position="369"/>
        <end position="403"/>
    </location>
</feature>
<feature type="repeat" description="WD" evidence="3">
    <location>
        <begin position="124"/>
        <end position="157"/>
    </location>
</feature>
<sequence length="403" mass="43223">MGDISCTDPANLSLIECLEQQPACNQRKNSSNVSLLSASFARIGIDGVPSPTAPVAVPGTQELPRSSLVAANAEMVHTLEGHTGGVRTMSVSPDGKTLYSSGEDRSIRIWSMGPLGCSLLHVIRDAHPGWVWSLLVDPSGEILYSGSGDRTIRMWSLGEQSSPPSLRHVVSGHTESVCSLVSSKDGAFLYSGSDDRTIRVWDSSAGVSTPLVPLQILTGHTGYVSALCLSPDNTVLFSSGMNGDNSIKLWQVCGTLPSKATSRGSHAPPVCKLLTSLTAQTGIYTIALSLDGKVMYSGGEDRSIMLWSIDATTGTGLLLRSHEHAHDHWVRSLRLTPNGRILISGSADMNIGLWEVNLEGTDIRLLKQLNGHTDRVRCVRVSPDGDQFFSGSSDMTIRCWKLK</sequence>
<keyword evidence="5" id="KW-1185">Reference proteome</keyword>
<gene>
    <name evidence="4" type="ORF">CEUSTIGMA_g5020.t1</name>
</gene>
<dbReference type="InterPro" id="IPR036322">
    <property type="entry name" value="WD40_repeat_dom_sf"/>
</dbReference>
<accession>A0A250X3E5</accession>
<dbReference type="PROSITE" id="PS50082">
    <property type="entry name" value="WD_REPEATS_2"/>
    <property type="match status" value="6"/>
</dbReference>
<dbReference type="InterPro" id="IPR019775">
    <property type="entry name" value="WD40_repeat_CS"/>
</dbReference>
<dbReference type="PANTHER" id="PTHR22847">
    <property type="entry name" value="WD40 REPEAT PROTEIN"/>
    <property type="match status" value="1"/>
</dbReference>
<dbReference type="Gene3D" id="2.130.10.10">
    <property type="entry name" value="YVTN repeat-like/Quinoprotein amine dehydrogenase"/>
    <property type="match status" value="3"/>
</dbReference>
<proteinExistence type="predicted"/>
<dbReference type="InterPro" id="IPR015943">
    <property type="entry name" value="WD40/YVTN_repeat-like_dom_sf"/>
</dbReference>
<evidence type="ECO:0000256" key="1">
    <source>
        <dbReference type="ARBA" id="ARBA00022574"/>
    </source>
</evidence>
<dbReference type="PRINTS" id="PR00320">
    <property type="entry name" value="GPROTEINBRPT"/>
</dbReference>
<keyword evidence="2" id="KW-0677">Repeat</keyword>
<dbReference type="EMBL" id="BEGY01000025">
    <property type="protein sequence ID" value="GAX77576.1"/>
    <property type="molecule type" value="Genomic_DNA"/>
</dbReference>
<dbReference type="CDD" id="cd00200">
    <property type="entry name" value="WD40"/>
    <property type="match status" value="1"/>
</dbReference>
<comment type="caution">
    <text evidence="4">The sequence shown here is derived from an EMBL/GenBank/DDBJ whole genome shotgun (WGS) entry which is preliminary data.</text>
</comment>
<keyword evidence="1 3" id="KW-0853">WD repeat</keyword>
<organism evidence="4 5">
    <name type="scientific">Chlamydomonas eustigma</name>
    <dbReference type="NCBI Taxonomy" id="1157962"/>
    <lineage>
        <taxon>Eukaryota</taxon>
        <taxon>Viridiplantae</taxon>
        <taxon>Chlorophyta</taxon>
        <taxon>core chlorophytes</taxon>
        <taxon>Chlorophyceae</taxon>
        <taxon>CS clade</taxon>
        <taxon>Chlamydomonadales</taxon>
        <taxon>Chlamydomonadaceae</taxon>
        <taxon>Chlamydomonas</taxon>
    </lineage>
</organism>
<reference evidence="4 5" key="1">
    <citation type="submission" date="2017-08" db="EMBL/GenBank/DDBJ databases">
        <title>Acidophilic green algal genome provides insights into adaptation to an acidic environment.</title>
        <authorList>
            <person name="Hirooka S."/>
            <person name="Hirose Y."/>
            <person name="Kanesaki Y."/>
            <person name="Higuchi S."/>
            <person name="Fujiwara T."/>
            <person name="Onuma R."/>
            <person name="Era A."/>
            <person name="Ohbayashi R."/>
            <person name="Uzuka A."/>
            <person name="Nozaki H."/>
            <person name="Yoshikawa H."/>
            <person name="Miyagishima S.Y."/>
        </authorList>
    </citation>
    <scope>NUCLEOTIDE SEQUENCE [LARGE SCALE GENOMIC DNA]</scope>
    <source>
        <strain evidence="4 5">NIES-2499</strain>
    </source>
</reference>